<accession>A0A068EQD5</accession>
<dbReference type="RefSeq" id="YP_009099181.1">
    <property type="nucleotide sequence ID" value="NC_025423.1"/>
</dbReference>
<keyword evidence="3" id="KW-1185">Reference proteome</keyword>
<proteinExistence type="predicted"/>
<dbReference type="EMBL" id="KF554508">
    <property type="protein sequence ID" value="AID50572.1"/>
    <property type="molecule type" value="Genomic_DNA"/>
</dbReference>
<dbReference type="OrthoDB" id="34475at10239"/>
<sequence length="86" mass="9839">MKGIIKYIPWAVRVASLLMLFIYLGNVKDMIDIYNTRVIDAQSAMQATQLSSESIMQMIRHVAVVVTFGLLWIALEINVLRNLEKK</sequence>
<evidence type="ECO:0000256" key="1">
    <source>
        <dbReference type="SAM" id="Phobius"/>
    </source>
</evidence>
<evidence type="ECO:0000313" key="2">
    <source>
        <dbReference type="EMBL" id="AID50572.1"/>
    </source>
</evidence>
<feature type="transmembrane region" description="Helical" evidence="1">
    <location>
        <begin position="58"/>
        <end position="80"/>
    </location>
</feature>
<keyword evidence="1" id="KW-0472">Membrane</keyword>
<feature type="transmembrane region" description="Helical" evidence="1">
    <location>
        <begin position="7"/>
        <end position="25"/>
    </location>
</feature>
<dbReference type="GeneID" id="22277080"/>
<reference evidence="2" key="1">
    <citation type="journal article" date="2014" name="Virology">
        <title>The odd one out: Bacillus ACT bacteriophage CP-51 exhibits unusual properties compared to related Spounavirinae W.Ph. and Bastille.</title>
        <authorList>
            <person name="Klumpp J."/>
            <person name="Schmuki M."/>
            <person name="Sozhamannan S."/>
            <person name="Beyer W."/>
            <person name="Fouts D.E."/>
            <person name="Bernbach V."/>
            <person name="Calendar R."/>
            <person name="Loessner M.J."/>
        </authorList>
    </citation>
    <scope>NUCLEOTIDE SEQUENCE [LARGE SCALE GENOMIC DNA]</scope>
</reference>
<dbReference type="KEGG" id="vg:22277080"/>
<evidence type="ECO:0000313" key="3">
    <source>
        <dbReference type="Proteomes" id="UP000027382"/>
    </source>
</evidence>
<name>A0A068EQD5_9CAUD</name>
<keyword evidence="1" id="KW-1133">Transmembrane helix</keyword>
<keyword evidence="1" id="KW-0812">Transmembrane</keyword>
<organism evidence="2 3">
    <name type="scientific">Bacillus phage CP-51</name>
    <dbReference type="NCBI Taxonomy" id="1391188"/>
    <lineage>
        <taxon>Viruses</taxon>
        <taxon>Duplodnaviria</taxon>
        <taxon>Heunggongvirae</taxon>
        <taxon>Uroviricota</taxon>
        <taxon>Caudoviricetes</taxon>
        <taxon>Herelleviridae</taxon>
        <taxon>Spounavirinae</taxon>
        <taxon>Siminovitchvirus</taxon>
        <taxon>Siminovitchvirus CP51</taxon>
    </lineage>
</organism>
<dbReference type="Proteomes" id="UP000027382">
    <property type="component" value="Segment"/>
</dbReference>
<protein>
    <submittedName>
        <fullName evidence="2">Uncharacterized protein</fullName>
    </submittedName>
</protein>